<evidence type="ECO:0000256" key="1">
    <source>
        <dbReference type="ARBA" id="ARBA00023125"/>
    </source>
</evidence>
<dbReference type="InterPro" id="IPR009057">
    <property type="entry name" value="Homeodomain-like_sf"/>
</dbReference>
<dbReference type="Pfam" id="PF00440">
    <property type="entry name" value="TetR_N"/>
    <property type="match status" value="1"/>
</dbReference>
<dbReference type="InterPro" id="IPR001647">
    <property type="entry name" value="HTH_TetR"/>
</dbReference>
<dbReference type="PANTHER" id="PTHR43479:SF11">
    <property type="entry name" value="ACREF_ENVCD OPERON REPRESSOR-RELATED"/>
    <property type="match status" value="1"/>
</dbReference>
<dbReference type="InterPro" id="IPR023772">
    <property type="entry name" value="DNA-bd_HTH_TetR-type_CS"/>
</dbReference>
<feature type="DNA-binding region" description="H-T-H motif" evidence="2">
    <location>
        <begin position="34"/>
        <end position="53"/>
    </location>
</feature>
<protein>
    <submittedName>
        <fullName evidence="4">TetR family transcriptional regulator</fullName>
    </submittedName>
</protein>
<evidence type="ECO:0000313" key="5">
    <source>
        <dbReference type="Proteomes" id="UP000195607"/>
    </source>
</evidence>
<accession>A0A1N5V578</accession>
<dbReference type="RefSeq" id="WP_148689876.1">
    <property type="nucleotide sequence ID" value="NZ_LT671858.1"/>
</dbReference>
<name>A0A1N5V578_9ARCH</name>
<sequence>MNLYPKTKKGQEKFNKIIKSSIETIAKLGYSNASVGEITRNAGVSYGLFYLYFKDKDDLLEELVKKYNHEMRKYIHDSINGIEGRINIEKRGFRAFIEWVKKNTHLFQILLEAEIHRPETYKWHYRMLGDHYAKYLKDAMKKGEIKDRDPNILAYTLMGTADFLARRFILWDNDSKSDFPFNEIDSLIESIMKN</sequence>
<dbReference type="Gene3D" id="1.10.357.10">
    <property type="entry name" value="Tetracycline Repressor, domain 2"/>
    <property type="match status" value="1"/>
</dbReference>
<evidence type="ECO:0000256" key="2">
    <source>
        <dbReference type="PROSITE-ProRule" id="PRU00335"/>
    </source>
</evidence>
<reference evidence="4 5" key="1">
    <citation type="submission" date="2016-04" db="EMBL/GenBank/DDBJ databases">
        <authorList>
            <person name="Evans L.H."/>
            <person name="Alamgir A."/>
            <person name="Owens N."/>
            <person name="Weber N.D."/>
            <person name="Virtaneva K."/>
            <person name="Barbian K."/>
            <person name="Babar A."/>
            <person name="Rosenke K."/>
        </authorList>
    </citation>
    <scope>NUCLEOTIDE SEQUENCE [LARGE SCALE GENOMIC DNA]</scope>
    <source>
        <strain evidence="5">S5(T) (JCM 30642 \VKM B-2941)</strain>
    </source>
</reference>
<dbReference type="InterPro" id="IPR036271">
    <property type="entry name" value="Tet_transcr_reg_TetR-rel_C_sf"/>
</dbReference>
<dbReference type="PRINTS" id="PR00455">
    <property type="entry name" value="HTHTETR"/>
</dbReference>
<dbReference type="PROSITE" id="PS01081">
    <property type="entry name" value="HTH_TETR_1"/>
    <property type="match status" value="1"/>
</dbReference>
<evidence type="ECO:0000259" key="3">
    <source>
        <dbReference type="PROSITE" id="PS50977"/>
    </source>
</evidence>
<dbReference type="EMBL" id="LT671858">
    <property type="protein sequence ID" value="SIM67836.1"/>
    <property type="molecule type" value="Genomic_DNA"/>
</dbReference>
<keyword evidence="1 2" id="KW-0238">DNA-binding</keyword>
<dbReference type="SUPFAM" id="SSF48498">
    <property type="entry name" value="Tetracyclin repressor-like, C-terminal domain"/>
    <property type="match status" value="1"/>
</dbReference>
<proteinExistence type="predicted"/>
<dbReference type="GeneID" id="41588479"/>
<dbReference type="SUPFAM" id="SSF46689">
    <property type="entry name" value="Homeodomain-like"/>
    <property type="match status" value="1"/>
</dbReference>
<dbReference type="AlphaFoldDB" id="A0A1N5V578"/>
<organism evidence="4 5">
    <name type="scientific">Cuniculiplasma divulgatum</name>
    <dbReference type="NCBI Taxonomy" id="1673428"/>
    <lineage>
        <taxon>Archaea</taxon>
        <taxon>Methanobacteriati</taxon>
        <taxon>Thermoplasmatota</taxon>
        <taxon>Thermoplasmata</taxon>
        <taxon>Thermoplasmatales</taxon>
        <taxon>Cuniculiplasmataceae</taxon>
        <taxon>Cuniculiplasma</taxon>
    </lineage>
</organism>
<dbReference type="GO" id="GO:0003677">
    <property type="term" value="F:DNA binding"/>
    <property type="evidence" value="ECO:0007669"/>
    <property type="project" value="UniProtKB-UniRule"/>
</dbReference>
<dbReference type="PANTHER" id="PTHR43479">
    <property type="entry name" value="ACREF/ENVCD OPERON REPRESSOR-RELATED"/>
    <property type="match status" value="1"/>
</dbReference>
<gene>
    <name evidence="4" type="ORF">CSP5_1226</name>
</gene>
<dbReference type="PROSITE" id="PS50977">
    <property type="entry name" value="HTH_TETR_2"/>
    <property type="match status" value="1"/>
</dbReference>
<feature type="domain" description="HTH tetR-type" evidence="3">
    <location>
        <begin position="11"/>
        <end position="71"/>
    </location>
</feature>
<evidence type="ECO:0000313" key="4">
    <source>
        <dbReference type="EMBL" id="SIM67836.1"/>
    </source>
</evidence>
<dbReference type="Proteomes" id="UP000195607">
    <property type="component" value="Chromosome I"/>
</dbReference>
<dbReference type="InterPro" id="IPR050624">
    <property type="entry name" value="HTH-type_Tx_Regulator"/>
</dbReference>